<feature type="compositionally biased region" description="Polar residues" evidence="4">
    <location>
        <begin position="147"/>
        <end position="156"/>
    </location>
</feature>
<feature type="domain" description="Protein kinase" evidence="5">
    <location>
        <begin position="217"/>
        <end position="536"/>
    </location>
</feature>
<dbReference type="InterPro" id="IPR011009">
    <property type="entry name" value="Kinase-like_dom_sf"/>
</dbReference>
<feature type="compositionally biased region" description="Low complexity" evidence="4">
    <location>
        <begin position="643"/>
        <end position="654"/>
    </location>
</feature>
<evidence type="ECO:0000256" key="2">
    <source>
        <dbReference type="ARBA" id="ARBA00022840"/>
    </source>
</evidence>
<dbReference type="Gene3D" id="1.10.510.10">
    <property type="entry name" value="Transferase(Phosphotransferase) domain 1"/>
    <property type="match status" value="2"/>
</dbReference>
<feature type="region of interest" description="Disordered" evidence="4">
    <location>
        <begin position="725"/>
        <end position="748"/>
    </location>
</feature>
<feature type="compositionally biased region" description="Low complexity" evidence="4">
    <location>
        <begin position="1"/>
        <end position="24"/>
    </location>
</feature>
<dbReference type="PROSITE" id="PS00108">
    <property type="entry name" value="PROTEIN_KINASE_ST"/>
    <property type="match status" value="1"/>
</dbReference>
<feature type="compositionally biased region" description="Basic and acidic residues" evidence="4">
    <location>
        <begin position="676"/>
        <end position="687"/>
    </location>
</feature>
<feature type="region of interest" description="Disordered" evidence="4">
    <location>
        <begin position="137"/>
        <end position="179"/>
    </location>
</feature>
<dbReference type="Pfam" id="PF00069">
    <property type="entry name" value="Pkinase"/>
    <property type="match status" value="1"/>
</dbReference>
<dbReference type="InterPro" id="IPR000719">
    <property type="entry name" value="Prot_kinase_dom"/>
</dbReference>
<feature type="region of interest" description="Disordered" evidence="4">
    <location>
        <begin position="396"/>
        <end position="438"/>
    </location>
</feature>
<evidence type="ECO:0000256" key="1">
    <source>
        <dbReference type="ARBA" id="ARBA00022741"/>
    </source>
</evidence>
<dbReference type="GO" id="GO:0000226">
    <property type="term" value="P:microtubule cytoskeleton organization"/>
    <property type="evidence" value="ECO:0007669"/>
    <property type="project" value="TreeGrafter"/>
</dbReference>
<accession>A0AAX4K6X1</accession>
<dbReference type="SMART" id="SM00220">
    <property type="entry name" value="S_TKc"/>
    <property type="match status" value="1"/>
</dbReference>
<evidence type="ECO:0000313" key="7">
    <source>
        <dbReference type="Proteomes" id="UP001355207"/>
    </source>
</evidence>
<dbReference type="EMBL" id="CP144108">
    <property type="protein sequence ID" value="WWC92838.1"/>
    <property type="molecule type" value="Genomic_DNA"/>
</dbReference>
<name>A0AAX4K6X1_9TREE</name>
<feature type="compositionally biased region" description="Polar residues" evidence="4">
    <location>
        <begin position="688"/>
        <end position="698"/>
    </location>
</feature>
<dbReference type="AlphaFoldDB" id="A0AAX4K6X1"/>
<dbReference type="PROSITE" id="PS50011">
    <property type="entry name" value="PROTEIN_KINASE_DOM"/>
    <property type="match status" value="1"/>
</dbReference>
<dbReference type="GO" id="GO:0035556">
    <property type="term" value="P:intracellular signal transduction"/>
    <property type="evidence" value="ECO:0007669"/>
    <property type="project" value="TreeGrafter"/>
</dbReference>
<dbReference type="RefSeq" id="XP_066079600.1">
    <property type="nucleotide sequence ID" value="XM_066223503.1"/>
</dbReference>
<gene>
    <name evidence="6" type="ORF">L201_007797</name>
</gene>
<evidence type="ECO:0000256" key="3">
    <source>
        <dbReference type="PROSITE-ProRule" id="PRU10141"/>
    </source>
</evidence>
<dbReference type="PANTHER" id="PTHR24346">
    <property type="entry name" value="MAP/MICROTUBULE AFFINITY-REGULATING KINASE"/>
    <property type="match status" value="1"/>
</dbReference>
<feature type="region of interest" description="Disordered" evidence="4">
    <location>
        <begin position="1"/>
        <end position="32"/>
    </location>
</feature>
<evidence type="ECO:0000259" key="5">
    <source>
        <dbReference type="PROSITE" id="PS50011"/>
    </source>
</evidence>
<sequence length="874" mass="93954">MLQGSSTPSTHSPSSPTTKQSPASAWIQRLNAPRSTSFDEGLEFKSNGAGATALGFSGQGNDLIVDENGAGPSNPSASDLRRAQSLRASGLFGSLGRNPVSFGAAGSNLSSPPSSSIAGYTPPLASRHPLFSHHAAQAPASTGGLPSHNSSDQIGPSSPAFMSDPGPSGPPSPSASDLSSSAFSPASAFLSHFASSMSIRPPAKVAPDAQGAIVSDYTLGKVVGRGGFSTVRKATHNTTGEVLACKIVKRDDLSDRSGSLEKFEEEIRMWQTLPRHPSLLPLVEMHRTPFATFLFTPYMSGGSLLDVLQREGGSDKTARKWFPGVVAAVQVLHEGTNEFEGGILHGDLKLDNFLCDDSGGVMVGDFYMAQKVESKLVVPSIPPPLAPGYSPVARNATLPSGYHRGPRMSSPLPAGRSHHHRSNEHPLPESLTPNPTQPFPSASLPYAPPELLCAPPAHPSLAQDVWALGIILHALLTGRLPFVDAFDPRLQMKILRGQWDEPPFLGREWAECLHGCLDGNKDTRWTVGRVKASDAVTGWAEVKARSRSRSRARMGMGIGDGFRDPMRRDGSTQPVSIGGSPFGQGRQRKHSTASSGSASASRERFQQNQQYGNTDRQDVFLNRPPNASHSRRRVADDPRQSRSRSASASRSRGSSTHRPMFTLDAPDLVRSLEAVDTNRGRTARRGETNNGFNNNSLHIDTGAGITGLPYARQSGEIAITGVPIPGYSKSRSHSRPRISIQPQSAPAYNLSNNFGPSSIASNNLSNYVPYNNNYNVVPPSPSTNRDLSTSRSSRSSHSPSVPRGGRSLSRPRDAPAWDIPSQQQQQPLERYLYGRELDMVHEEKGKIVHEEDGWQQQQRGRTGRSRSRGRTGRP</sequence>
<feature type="region of interest" description="Disordered" evidence="4">
    <location>
        <begin position="48"/>
        <end position="82"/>
    </location>
</feature>
<dbReference type="PANTHER" id="PTHR24346:SF76">
    <property type="entry name" value="NON-SPECIFIC SERINE_THREONINE PROTEIN KINASE"/>
    <property type="match status" value="1"/>
</dbReference>
<feature type="compositionally biased region" description="Basic residues" evidence="4">
    <location>
        <begin position="861"/>
        <end position="874"/>
    </location>
</feature>
<feature type="region of interest" description="Disordered" evidence="4">
    <location>
        <begin position="545"/>
        <end position="698"/>
    </location>
</feature>
<proteinExistence type="predicted"/>
<evidence type="ECO:0000256" key="4">
    <source>
        <dbReference type="SAM" id="MobiDB-lite"/>
    </source>
</evidence>
<feature type="compositionally biased region" description="Low complexity" evidence="4">
    <location>
        <begin position="775"/>
        <end position="807"/>
    </location>
</feature>
<reference evidence="6 7" key="1">
    <citation type="submission" date="2024-01" db="EMBL/GenBank/DDBJ databases">
        <title>Comparative genomics of Cryptococcus and Kwoniella reveals pathogenesis evolution and contrasting modes of karyotype evolution via chromosome fusion or intercentromeric recombination.</title>
        <authorList>
            <person name="Coelho M.A."/>
            <person name="David-Palma M."/>
            <person name="Shea T."/>
            <person name="Bowers K."/>
            <person name="McGinley-Smith S."/>
            <person name="Mohammad A.W."/>
            <person name="Gnirke A."/>
            <person name="Yurkov A.M."/>
            <person name="Nowrousian M."/>
            <person name="Sun S."/>
            <person name="Cuomo C.A."/>
            <person name="Heitman J."/>
        </authorList>
    </citation>
    <scope>NUCLEOTIDE SEQUENCE [LARGE SCALE GENOMIC DNA]</scope>
    <source>
        <strain evidence="6 7">CBS 6074</strain>
    </source>
</reference>
<evidence type="ECO:0000313" key="6">
    <source>
        <dbReference type="EMBL" id="WWC92838.1"/>
    </source>
</evidence>
<keyword evidence="2 3" id="KW-0067">ATP-binding</keyword>
<dbReference type="GO" id="GO:0005524">
    <property type="term" value="F:ATP binding"/>
    <property type="evidence" value="ECO:0007669"/>
    <property type="project" value="UniProtKB-UniRule"/>
</dbReference>
<dbReference type="GO" id="GO:0005737">
    <property type="term" value="C:cytoplasm"/>
    <property type="evidence" value="ECO:0007669"/>
    <property type="project" value="TreeGrafter"/>
</dbReference>
<feature type="region of interest" description="Disordered" evidence="4">
    <location>
        <begin position="844"/>
        <end position="874"/>
    </location>
</feature>
<dbReference type="InterPro" id="IPR008271">
    <property type="entry name" value="Ser/Thr_kinase_AS"/>
</dbReference>
<dbReference type="PROSITE" id="PS00107">
    <property type="entry name" value="PROTEIN_KINASE_ATP"/>
    <property type="match status" value="1"/>
</dbReference>
<keyword evidence="7" id="KW-1185">Reference proteome</keyword>
<dbReference type="GO" id="GO:0004674">
    <property type="term" value="F:protein serine/threonine kinase activity"/>
    <property type="evidence" value="ECO:0007669"/>
    <property type="project" value="TreeGrafter"/>
</dbReference>
<keyword evidence="1 3" id="KW-0547">Nucleotide-binding</keyword>
<feature type="compositionally biased region" description="Basic and acidic residues" evidence="4">
    <location>
        <begin position="561"/>
        <end position="570"/>
    </location>
</feature>
<feature type="region of interest" description="Disordered" evidence="4">
    <location>
        <begin position="775"/>
        <end position="832"/>
    </location>
</feature>
<dbReference type="Proteomes" id="UP001355207">
    <property type="component" value="Chromosome 11"/>
</dbReference>
<dbReference type="GeneID" id="91098465"/>
<feature type="binding site" evidence="3">
    <location>
        <position position="246"/>
    </location>
    <ligand>
        <name>ATP</name>
        <dbReference type="ChEBI" id="CHEBI:30616"/>
    </ligand>
</feature>
<organism evidence="6 7">
    <name type="scientific">Kwoniella dendrophila CBS 6074</name>
    <dbReference type="NCBI Taxonomy" id="1295534"/>
    <lineage>
        <taxon>Eukaryota</taxon>
        <taxon>Fungi</taxon>
        <taxon>Dikarya</taxon>
        <taxon>Basidiomycota</taxon>
        <taxon>Agaricomycotina</taxon>
        <taxon>Tremellomycetes</taxon>
        <taxon>Tremellales</taxon>
        <taxon>Cryptococcaceae</taxon>
        <taxon>Kwoniella</taxon>
    </lineage>
</organism>
<dbReference type="SUPFAM" id="SSF56112">
    <property type="entry name" value="Protein kinase-like (PK-like)"/>
    <property type="match status" value="1"/>
</dbReference>
<protein>
    <recommendedName>
        <fullName evidence="5">Protein kinase domain-containing protein</fullName>
    </recommendedName>
</protein>
<dbReference type="InterPro" id="IPR017441">
    <property type="entry name" value="Protein_kinase_ATP_BS"/>
</dbReference>